<name>A0A0F9AW85_9ZZZZ</name>
<comment type="caution">
    <text evidence="1">The sequence shown here is derived from an EMBL/GenBank/DDBJ whole genome shotgun (WGS) entry which is preliminary data.</text>
</comment>
<gene>
    <name evidence="1" type="ORF">LCGC14_2863210</name>
</gene>
<evidence type="ECO:0000313" key="1">
    <source>
        <dbReference type="EMBL" id="KKK76481.1"/>
    </source>
</evidence>
<dbReference type="EMBL" id="LAZR01055385">
    <property type="protein sequence ID" value="KKK76481.1"/>
    <property type="molecule type" value="Genomic_DNA"/>
</dbReference>
<sequence>MKATKKRPRRYTGVLQYFHNFEHDPTGRNHCKSNGNFPYTIEHVDGKHKISARVAIGHGKGGKSQKFKFTRRLGNGWDMASGEKI</sequence>
<dbReference type="AlphaFoldDB" id="A0A0F9AW85"/>
<organism evidence="1">
    <name type="scientific">marine sediment metagenome</name>
    <dbReference type="NCBI Taxonomy" id="412755"/>
    <lineage>
        <taxon>unclassified sequences</taxon>
        <taxon>metagenomes</taxon>
        <taxon>ecological metagenomes</taxon>
    </lineage>
</organism>
<reference evidence="1" key="1">
    <citation type="journal article" date="2015" name="Nature">
        <title>Complex archaea that bridge the gap between prokaryotes and eukaryotes.</title>
        <authorList>
            <person name="Spang A."/>
            <person name="Saw J.H."/>
            <person name="Jorgensen S.L."/>
            <person name="Zaremba-Niedzwiedzka K."/>
            <person name="Martijn J."/>
            <person name="Lind A.E."/>
            <person name="van Eijk R."/>
            <person name="Schleper C."/>
            <person name="Guy L."/>
            <person name="Ettema T.J."/>
        </authorList>
    </citation>
    <scope>NUCLEOTIDE SEQUENCE</scope>
</reference>
<proteinExistence type="predicted"/>
<accession>A0A0F9AW85</accession>
<protein>
    <submittedName>
        <fullName evidence="1">Uncharacterized protein</fullName>
    </submittedName>
</protein>